<accession>A0A7C3GSY3</accession>
<comment type="caution">
    <text evidence="1">The sequence shown here is derived from an EMBL/GenBank/DDBJ whole genome shotgun (WGS) entry which is preliminary data.</text>
</comment>
<sequence length="96" mass="11443">MTAKDPSTGKVWYRGKREYFEVGLDIQGRMRYGAWQIKEILDLSLPPRLSRPERFLFTLPPDTREVEVGVTLYYCLKDHQCIPVRQTVKRLRYPRL</sequence>
<dbReference type="AlphaFoldDB" id="A0A7C3GSY3"/>
<organism evidence="1">
    <name type="scientific">Thermosulfurimonas dismutans</name>
    <dbReference type="NCBI Taxonomy" id="999894"/>
    <lineage>
        <taxon>Bacteria</taxon>
        <taxon>Pseudomonadati</taxon>
        <taxon>Thermodesulfobacteriota</taxon>
        <taxon>Thermodesulfobacteria</taxon>
        <taxon>Thermodesulfobacteriales</taxon>
        <taxon>Thermodesulfobacteriaceae</taxon>
        <taxon>Thermosulfurimonas</taxon>
    </lineage>
</organism>
<gene>
    <name evidence="1" type="ORF">ENJ40_05225</name>
</gene>
<evidence type="ECO:0000313" key="1">
    <source>
        <dbReference type="EMBL" id="HFC97842.1"/>
    </source>
</evidence>
<name>A0A7C3GSY3_9BACT</name>
<dbReference type="Proteomes" id="UP000886043">
    <property type="component" value="Unassembled WGS sequence"/>
</dbReference>
<dbReference type="EMBL" id="DRMH01000070">
    <property type="protein sequence ID" value="HFC97842.1"/>
    <property type="molecule type" value="Genomic_DNA"/>
</dbReference>
<reference evidence="1" key="1">
    <citation type="journal article" date="2020" name="mSystems">
        <title>Genome- and Community-Level Interaction Insights into Carbon Utilization and Element Cycling Functions of Hydrothermarchaeota in Hydrothermal Sediment.</title>
        <authorList>
            <person name="Zhou Z."/>
            <person name="Liu Y."/>
            <person name="Xu W."/>
            <person name="Pan J."/>
            <person name="Luo Z.H."/>
            <person name="Li M."/>
        </authorList>
    </citation>
    <scope>NUCLEOTIDE SEQUENCE [LARGE SCALE GENOMIC DNA]</scope>
    <source>
        <strain evidence="1">HyVt-483</strain>
    </source>
</reference>
<proteinExistence type="predicted"/>
<protein>
    <submittedName>
        <fullName evidence="1">Uncharacterized protein</fullName>
    </submittedName>
</protein>